<dbReference type="InterPro" id="IPR003439">
    <property type="entry name" value="ABC_transporter-like_ATP-bd"/>
</dbReference>
<dbReference type="PANTHER" id="PTHR24220:SF685">
    <property type="entry name" value="ABC TRANSPORTER RELATED"/>
    <property type="match status" value="1"/>
</dbReference>
<evidence type="ECO:0000259" key="4">
    <source>
        <dbReference type="PROSITE" id="PS50893"/>
    </source>
</evidence>
<dbReference type="AlphaFoldDB" id="A0A077MFX8"/>
<evidence type="ECO:0000256" key="1">
    <source>
        <dbReference type="ARBA" id="ARBA00022448"/>
    </source>
</evidence>
<dbReference type="CDD" id="cd03255">
    <property type="entry name" value="ABC_MJ0796_LolCDE_FtsE"/>
    <property type="match status" value="1"/>
</dbReference>
<name>A0A077MFX8_9MICO</name>
<dbReference type="SMART" id="SM00382">
    <property type="entry name" value="AAA"/>
    <property type="match status" value="1"/>
</dbReference>
<reference evidence="5 6" key="1">
    <citation type="journal article" date="2013" name="ISME J.">
        <title>A metabolic model for members of the genus Tetrasphaera involved in enhanced biological phosphorus removal.</title>
        <authorList>
            <person name="Kristiansen R."/>
            <person name="Nguyen H.T.T."/>
            <person name="Saunders A.M."/>
            <person name="Nielsen J.L."/>
            <person name="Wimmer R."/>
            <person name="Le V.Q."/>
            <person name="McIlroy S.J."/>
            <person name="Petrovski S."/>
            <person name="Seviour R.J."/>
            <person name="Calteau A."/>
            <person name="Nielsen K.L."/>
            <person name="Nielsen P.H."/>
        </authorList>
    </citation>
    <scope>NUCLEOTIDE SEQUENCE [LARGE SCALE GENOMIC DNA]</scope>
    <source>
        <strain evidence="5 6">Ben 74</strain>
    </source>
</reference>
<dbReference type="EMBL" id="CAJC01000177">
    <property type="protein sequence ID" value="CCI54228.1"/>
    <property type="molecule type" value="Genomic_DNA"/>
</dbReference>
<dbReference type="Proteomes" id="UP000035720">
    <property type="component" value="Unassembled WGS sequence"/>
</dbReference>
<dbReference type="PROSITE" id="PS00211">
    <property type="entry name" value="ABC_TRANSPORTER_1"/>
    <property type="match status" value="1"/>
</dbReference>
<dbReference type="GO" id="GO:0016887">
    <property type="term" value="F:ATP hydrolysis activity"/>
    <property type="evidence" value="ECO:0007669"/>
    <property type="project" value="InterPro"/>
</dbReference>
<dbReference type="GO" id="GO:0005886">
    <property type="term" value="C:plasma membrane"/>
    <property type="evidence" value="ECO:0007669"/>
    <property type="project" value="TreeGrafter"/>
</dbReference>
<dbReference type="GO" id="GO:0005524">
    <property type="term" value="F:ATP binding"/>
    <property type="evidence" value="ECO:0007669"/>
    <property type="project" value="UniProtKB-KW"/>
</dbReference>
<evidence type="ECO:0000313" key="6">
    <source>
        <dbReference type="Proteomes" id="UP000035720"/>
    </source>
</evidence>
<dbReference type="PANTHER" id="PTHR24220">
    <property type="entry name" value="IMPORT ATP-BINDING PROTEIN"/>
    <property type="match status" value="1"/>
</dbReference>
<comment type="caution">
    <text evidence="5">The sequence shown here is derived from an EMBL/GenBank/DDBJ whole genome shotgun (WGS) entry which is preliminary data.</text>
</comment>
<dbReference type="GO" id="GO:0098796">
    <property type="term" value="C:membrane protein complex"/>
    <property type="evidence" value="ECO:0007669"/>
    <property type="project" value="UniProtKB-ARBA"/>
</dbReference>
<dbReference type="Pfam" id="PF00005">
    <property type="entry name" value="ABC_tran"/>
    <property type="match status" value="1"/>
</dbReference>
<accession>A0A077MFX8</accession>
<keyword evidence="2" id="KW-0547">Nucleotide-binding</keyword>
<keyword evidence="6" id="KW-1185">Reference proteome</keyword>
<keyword evidence="1" id="KW-0813">Transport</keyword>
<feature type="domain" description="ABC transporter" evidence="4">
    <location>
        <begin position="6"/>
        <end position="224"/>
    </location>
</feature>
<proteinExistence type="predicted"/>
<evidence type="ECO:0000313" key="5">
    <source>
        <dbReference type="EMBL" id="CCI54228.1"/>
    </source>
</evidence>
<protein>
    <submittedName>
        <fullName evidence="5">Putative ABC transporter (ATP-binding protein)</fullName>
    </submittedName>
</protein>
<dbReference type="STRING" id="1193518.BN13_640012"/>
<dbReference type="InterPro" id="IPR027417">
    <property type="entry name" value="P-loop_NTPase"/>
</dbReference>
<keyword evidence="3 5" id="KW-0067">ATP-binding</keyword>
<dbReference type="SUPFAM" id="SSF52540">
    <property type="entry name" value="P-loop containing nucleoside triphosphate hydrolases"/>
    <property type="match status" value="1"/>
</dbReference>
<dbReference type="Gene3D" id="3.40.50.300">
    <property type="entry name" value="P-loop containing nucleotide triphosphate hydrolases"/>
    <property type="match status" value="1"/>
</dbReference>
<dbReference type="FunFam" id="3.40.50.300:FF:000032">
    <property type="entry name" value="Export ABC transporter ATP-binding protein"/>
    <property type="match status" value="1"/>
</dbReference>
<sequence>MSTDYVRIEGITRTFGAGENAVHALRGIDLAIRQGEYVAIKGRSGSGKTTLLNLIGGLDRATSGRIEVGGADVTAMTDAELLTLRRERVSYVFQSFGLIPILTARENVSVPLRLNKIPPRDREERVTEVLTSVGLAGHQNQVPGQLSGGQQQRVGLARALAAKPGLLLADEPTGQLDSHTARDIMTLIGTLVRTESMTAIVTTHDPLLLSLADRVIEIADGHLVA</sequence>
<dbReference type="RefSeq" id="WP_048546700.1">
    <property type="nucleotide sequence ID" value="NZ_HF571038.1"/>
</dbReference>
<dbReference type="GO" id="GO:0022857">
    <property type="term" value="F:transmembrane transporter activity"/>
    <property type="evidence" value="ECO:0007669"/>
    <property type="project" value="TreeGrafter"/>
</dbReference>
<organism evidence="5 6">
    <name type="scientific">Nostocoides jenkinsii Ben 74</name>
    <dbReference type="NCBI Taxonomy" id="1193518"/>
    <lineage>
        <taxon>Bacteria</taxon>
        <taxon>Bacillati</taxon>
        <taxon>Actinomycetota</taxon>
        <taxon>Actinomycetes</taxon>
        <taxon>Micrococcales</taxon>
        <taxon>Intrasporangiaceae</taxon>
        <taxon>Nostocoides</taxon>
    </lineage>
</organism>
<dbReference type="InterPro" id="IPR015854">
    <property type="entry name" value="ABC_transpr_LolD-like"/>
</dbReference>
<dbReference type="OrthoDB" id="9802264at2"/>
<dbReference type="InterPro" id="IPR003593">
    <property type="entry name" value="AAA+_ATPase"/>
</dbReference>
<gene>
    <name evidence="5" type="primary">yknY</name>
    <name evidence="5" type="ORF">BN13_640012</name>
</gene>
<dbReference type="InterPro" id="IPR017871">
    <property type="entry name" value="ABC_transporter-like_CS"/>
</dbReference>
<dbReference type="PROSITE" id="PS50893">
    <property type="entry name" value="ABC_TRANSPORTER_2"/>
    <property type="match status" value="1"/>
</dbReference>
<evidence type="ECO:0000256" key="2">
    <source>
        <dbReference type="ARBA" id="ARBA00022741"/>
    </source>
</evidence>
<evidence type="ECO:0000256" key="3">
    <source>
        <dbReference type="ARBA" id="ARBA00022840"/>
    </source>
</evidence>
<dbReference type="InterPro" id="IPR017911">
    <property type="entry name" value="MacB-like_ATP-bd"/>
</dbReference>